<dbReference type="SMART" id="SM00022">
    <property type="entry name" value="PLAc"/>
    <property type="match status" value="1"/>
</dbReference>
<dbReference type="PANTHER" id="PTHR10728">
    <property type="entry name" value="CYTOSOLIC PHOSPHOLIPASE A2"/>
    <property type="match status" value="1"/>
</dbReference>
<evidence type="ECO:0000256" key="9">
    <source>
        <dbReference type="RuleBase" id="RU362103"/>
    </source>
</evidence>
<comment type="similarity">
    <text evidence="1 9">Belongs to the lysophospholipase family.</text>
</comment>
<dbReference type="PANTHER" id="PTHR10728:SF33">
    <property type="entry name" value="LYSOPHOSPHOLIPASE 1-RELATED"/>
    <property type="match status" value="1"/>
</dbReference>
<dbReference type="InterPro" id="IPR016035">
    <property type="entry name" value="Acyl_Trfase/lysoPLipase"/>
</dbReference>
<evidence type="ECO:0000256" key="10">
    <source>
        <dbReference type="SAM" id="MobiDB-lite"/>
    </source>
</evidence>
<name>A0A1E3HQV3_9TREE</name>
<dbReference type="Gene3D" id="3.40.1090.10">
    <property type="entry name" value="Cytosolic phospholipase A2 catalytic domain"/>
    <property type="match status" value="1"/>
</dbReference>
<dbReference type="STRING" id="1295533.A0A1E3HQV3"/>
<dbReference type="GO" id="GO:0005829">
    <property type="term" value="C:cytosol"/>
    <property type="evidence" value="ECO:0007669"/>
    <property type="project" value="TreeGrafter"/>
</dbReference>
<evidence type="ECO:0000256" key="5">
    <source>
        <dbReference type="ARBA" id="ARBA00022963"/>
    </source>
</evidence>
<dbReference type="SUPFAM" id="SSF52151">
    <property type="entry name" value="FabD/lysophospholipase-like"/>
    <property type="match status" value="1"/>
</dbReference>
<comment type="caution">
    <text evidence="12">The sequence shown here is derived from an EMBL/GenBank/DDBJ whole genome shotgun (WGS) entry which is preliminary data.</text>
</comment>
<feature type="domain" description="PLA2c" evidence="11">
    <location>
        <begin position="46"/>
        <end position="569"/>
    </location>
</feature>
<protein>
    <recommendedName>
        <fullName evidence="2 9">Lysophospholipase</fullName>
        <ecNumber evidence="2 9">3.1.1.5</ecNumber>
    </recommendedName>
</protein>
<dbReference type="GO" id="GO:0004623">
    <property type="term" value="F:phospholipase A2 activity"/>
    <property type="evidence" value="ECO:0007669"/>
    <property type="project" value="TreeGrafter"/>
</dbReference>
<dbReference type="EMBL" id="AWGJ01000007">
    <property type="protein sequence ID" value="ODN77811.1"/>
    <property type="molecule type" value="Genomic_DNA"/>
</dbReference>
<keyword evidence="4 8" id="KW-0378">Hydrolase</keyword>
<dbReference type="AlphaFoldDB" id="A0A1E3HQV3"/>
<evidence type="ECO:0000256" key="6">
    <source>
        <dbReference type="ARBA" id="ARBA00023098"/>
    </source>
</evidence>
<evidence type="ECO:0000256" key="1">
    <source>
        <dbReference type="ARBA" id="ARBA00008780"/>
    </source>
</evidence>
<accession>A0A1E3HQV3</accession>
<dbReference type="RefSeq" id="XP_018993047.1">
    <property type="nucleotide sequence ID" value="XM_019139104.1"/>
</dbReference>
<evidence type="ECO:0000256" key="2">
    <source>
        <dbReference type="ARBA" id="ARBA00013274"/>
    </source>
</evidence>
<keyword evidence="6 8" id="KW-0443">Lipid metabolism</keyword>
<dbReference type="InterPro" id="IPR002642">
    <property type="entry name" value="LysoPLipase_cat_dom"/>
</dbReference>
<evidence type="ECO:0000313" key="13">
    <source>
        <dbReference type="Proteomes" id="UP000094065"/>
    </source>
</evidence>
<evidence type="ECO:0000256" key="4">
    <source>
        <dbReference type="ARBA" id="ARBA00022801"/>
    </source>
</evidence>
<feature type="compositionally biased region" description="Low complexity" evidence="10">
    <location>
        <begin position="597"/>
        <end position="622"/>
    </location>
</feature>
<evidence type="ECO:0000256" key="8">
    <source>
        <dbReference type="PROSITE-ProRule" id="PRU00555"/>
    </source>
</evidence>
<dbReference type="EC" id="3.1.1.5" evidence="2 9"/>
<dbReference type="Pfam" id="PF01735">
    <property type="entry name" value="PLA2_B"/>
    <property type="match status" value="1"/>
</dbReference>
<keyword evidence="3 9" id="KW-0732">Signal</keyword>
<comment type="catalytic activity">
    <reaction evidence="9">
        <text>a 1-acyl-sn-glycero-3-phosphocholine + H2O = sn-glycerol 3-phosphocholine + a fatty acid + H(+)</text>
        <dbReference type="Rhea" id="RHEA:15177"/>
        <dbReference type="ChEBI" id="CHEBI:15377"/>
        <dbReference type="ChEBI" id="CHEBI:15378"/>
        <dbReference type="ChEBI" id="CHEBI:16870"/>
        <dbReference type="ChEBI" id="CHEBI:28868"/>
        <dbReference type="ChEBI" id="CHEBI:58168"/>
        <dbReference type="EC" id="3.1.1.5"/>
    </reaction>
</comment>
<proteinExistence type="inferred from homology"/>
<keyword evidence="13" id="KW-1185">Reference proteome</keyword>
<sequence>MTSVKTALTLSILSISALAAPPDISHAELVAERGLGDKSYAPYKVDCPTNVTWVRNATTGLGDGEKAFQEARQELVQPAIEKMMAARGLDNPPRTPIIGVALAGGGYRAMLTGLGGVMGMMNESTEAQDSGTGGWLEGTSYWAGLSGGSWATGSFMANGGQLPTDLLTNLWDMSSNLVFPDSGKLTFYPELYQETNAKSDQGFPIQITDIWGLAVGKHVLPEEYQLSNNPNLTFSSLPSVVGALGNASLPMPIIIAAERESGELVIAENATVYEFTPYEFGSWAFGSDYKAPGAFTPLEYLGSEVNNGSSNGTCWKGFDQLSFIMGTSATLFNSIFLSVNSSESSLLNSLCLSILGELGEDNLDISRIPNSFANYNSDENPVSDFEYLTLIDAGETNQNVPLEPLIAPARAVDAIVAFDSSYDTTYIWPNGTALRTTYERAQVLAEHENVKVRMPEIPSEAGMINGGYNTRPTFFGCNDTSTPVIIYIPSYPWSYAANTSTYKLAYDNDVAEGVMLNAMRSLTLNNTVETWPTCFACALTDRAFDYTSSNRSSECQSCFDTWCWAGDDNTTDPGTYEPEIGSVPPWLLAQGLSTGVADAPDTNSSSSSSSSDGDSGDAGSTSSGAEKLGAGLSLVLLASVVGFLL</sequence>
<keyword evidence="5 8" id="KW-0442">Lipid degradation</keyword>
<dbReference type="PROSITE" id="PS51210">
    <property type="entry name" value="PLA2C"/>
    <property type="match status" value="1"/>
</dbReference>
<evidence type="ECO:0000259" key="11">
    <source>
        <dbReference type="PROSITE" id="PS51210"/>
    </source>
</evidence>
<feature type="signal peptide" evidence="9">
    <location>
        <begin position="1"/>
        <end position="19"/>
    </location>
</feature>
<dbReference type="Proteomes" id="UP000094065">
    <property type="component" value="Unassembled WGS sequence"/>
</dbReference>
<dbReference type="GO" id="GO:0046475">
    <property type="term" value="P:glycerophospholipid catabolic process"/>
    <property type="evidence" value="ECO:0007669"/>
    <property type="project" value="TreeGrafter"/>
</dbReference>
<evidence type="ECO:0000313" key="12">
    <source>
        <dbReference type="EMBL" id="ODN77811.1"/>
    </source>
</evidence>
<feature type="chain" id="PRO_5009027197" description="Lysophospholipase" evidence="9">
    <location>
        <begin position="20"/>
        <end position="645"/>
    </location>
</feature>
<dbReference type="OrthoDB" id="4084751at2759"/>
<gene>
    <name evidence="12" type="ORF">L202_04934</name>
</gene>
<dbReference type="GO" id="GO:0004622">
    <property type="term" value="F:phosphatidylcholine lysophospholipase activity"/>
    <property type="evidence" value="ECO:0007669"/>
    <property type="project" value="UniProtKB-EC"/>
</dbReference>
<dbReference type="GeneID" id="30156243"/>
<reference evidence="12 13" key="1">
    <citation type="submission" date="2016-06" db="EMBL/GenBank/DDBJ databases">
        <title>Evolution of pathogenesis and genome organization in the Tremellales.</title>
        <authorList>
            <person name="Cuomo C."/>
            <person name="Litvintseva A."/>
            <person name="Heitman J."/>
            <person name="Chen Y."/>
            <person name="Sun S."/>
            <person name="Springer D."/>
            <person name="Dromer F."/>
            <person name="Young S."/>
            <person name="Zeng Q."/>
            <person name="Chapman S."/>
            <person name="Gujja S."/>
            <person name="Saif S."/>
            <person name="Birren B."/>
        </authorList>
    </citation>
    <scope>NUCLEOTIDE SEQUENCE [LARGE SCALE GENOMIC DNA]</scope>
    <source>
        <strain evidence="12 13">CBS 6039</strain>
    </source>
</reference>
<feature type="region of interest" description="Disordered" evidence="10">
    <location>
        <begin position="596"/>
        <end position="622"/>
    </location>
</feature>
<evidence type="ECO:0000256" key="7">
    <source>
        <dbReference type="ARBA" id="ARBA00023180"/>
    </source>
</evidence>
<evidence type="ECO:0000256" key="3">
    <source>
        <dbReference type="ARBA" id="ARBA00022729"/>
    </source>
</evidence>
<keyword evidence="7" id="KW-0325">Glycoprotein</keyword>
<organism evidence="12 13">
    <name type="scientific">Cryptococcus amylolentus CBS 6039</name>
    <dbReference type="NCBI Taxonomy" id="1295533"/>
    <lineage>
        <taxon>Eukaryota</taxon>
        <taxon>Fungi</taxon>
        <taxon>Dikarya</taxon>
        <taxon>Basidiomycota</taxon>
        <taxon>Agaricomycotina</taxon>
        <taxon>Tremellomycetes</taxon>
        <taxon>Tremellales</taxon>
        <taxon>Cryptococcaceae</taxon>
        <taxon>Cryptococcus</taxon>
    </lineage>
</organism>